<dbReference type="AlphaFoldDB" id="A0A6M8BN50"/>
<feature type="transmembrane region" description="Helical" evidence="3">
    <location>
        <begin position="368"/>
        <end position="386"/>
    </location>
</feature>
<feature type="transmembrane region" description="Helical" evidence="3">
    <location>
        <begin position="427"/>
        <end position="450"/>
    </location>
</feature>
<gene>
    <name evidence="5" type="ORF">HPC62_21860</name>
</gene>
<feature type="transmembrane region" description="Helical" evidence="3">
    <location>
        <begin position="484"/>
        <end position="507"/>
    </location>
</feature>
<dbReference type="Pfam" id="PF00892">
    <property type="entry name" value="EamA"/>
    <property type="match status" value="1"/>
</dbReference>
<proteinExistence type="inferred from homology"/>
<feature type="transmembrane region" description="Helical" evidence="3">
    <location>
        <begin position="227"/>
        <end position="253"/>
    </location>
</feature>
<dbReference type="InterPro" id="IPR037185">
    <property type="entry name" value="EmrE-like"/>
</dbReference>
<comment type="similarity">
    <text evidence="1">Belongs to the EamA transporter family.</text>
</comment>
<accession>A0A6M8BN50</accession>
<feature type="domain" description="EamA" evidence="4">
    <location>
        <begin position="397"/>
        <end position="535"/>
    </location>
</feature>
<feature type="compositionally biased region" description="Polar residues" evidence="2">
    <location>
        <begin position="25"/>
        <end position="42"/>
    </location>
</feature>
<sequence length="550" mass="57860">MQTLEQQGEALLEALVSRLNQQLQAVGTVSPSQPAAYSTLTSEPVAPPARPGLPEPSLFSPPAPSPSGSTATGGESAPNGYARRGFEPPAPLNVSPDPVSLDNGSPPTAPTPRPTPTVTVSSSSFSVSTLAGIVLAGLLILAGVAMLGKLIAALLGGGTGLSVGTMPLLLLTLAAGLSYWVWQQGRAPRRLSGRAAGRFSKGSLRESPASGSPAGGLPNLAQPQVGLVLILLSTLALSLHNVVVGIIGGQTSIFGLFSLPRSITLDSFNDSLLVLWLRMVVVVPVMVAIARWLYPNAWRDIRSFALSRDRALQGYVVGSGACLFLSQVFIYIAIAATGPGVAVTILFMYPLILVPLAWLLFRDRPTPLRWVVLFGILSGVVLTALPRLMQATNVSTNGIFFAILSGIFFALYLITMQISFGKKLHPVPVSVVQFFTIFVLANIMLLMMGVEEPPDHLMGLLLGGLVLGTLTLLGYLLNNLGVRLLGAARASIISASGPVVTALLAYLITPSERTQLQPVQWIGIVVVTLGVLGLSFERMRMQNKTTSAAK</sequence>
<organism evidence="5 6">
    <name type="scientific">Thermoleptolyngbya sichuanensis A183</name>
    <dbReference type="NCBI Taxonomy" id="2737172"/>
    <lineage>
        <taxon>Bacteria</taxon>
        <taxon>Bacillati</taxon>
        <taxon>Cyanobacteriota</taxon>
        <taxon>Cyanophyceae</taxon>
        <taxon>Oculatellales</taxon>
        <taxon>Oculatellaceae</taxon>
        <taxon>Thermoleptolyngbya</taxon>
        <taxon>Thermoleptolyngbya sichuanensis</taxon>
    </lineage>
</organism>
<dbReference type="SUPFAM" id="SSF103481">
    <property type="entry name" value="Multidrug resistance efflux transporter EmrE"/>
    <property type="match status" value="2"/>
</dbReference>
<protein>
    <submittedName>
        <fullName evidence="5">DMT family transporter</fullName>
    </submittedName>
</protein>
<feature type="compositionally biased region" description="Low complexity" evidence="2">
    <location>
        <begin position="66"/>
        <end position="78"/>
    </location>
</feature>
<feature type="transmembrane region" description="Helical" evidence="3">
    <location>
        <begin position="315"/>
        <end position="334"/>
    </location>
</feature>
<keyword evidence="3" id="KW-0472">Membrane</keyword>
<feature type="region of interest" description="Disordered" evidence="2">
    <location>
        <begin position="25"/>
        <end position="121"/>
    </location>
</feature>
<dbReference type="Proteomes" id="UP000505210">
    <property type="component" value="Chromosome"/>
</dbReference>
<feature type="transmembrane region" description="Helical" evidence="3">
    <location>
        <begin position="273"/>
        <end position="294"/>
    </location>
</feature>
<dbReference type="EMBL" id="CP053661">
    <property type="protein sequence ID" value="QKD85121.1"/>
    <property type="molecule type" value="Genomic_DNA"/>
</dbReference>
<keyword evidence="3" id="KW-1133">Transmembrane helix</keyword>
<feature type="compositionally biased region" description="Pro residues" evidence="2">
    <location>
        <begin position="45"/>
        <end position="65"/>
    </location>
</feature>
<evidence type="ECO:0000259" key="4">
    <source>
        <dbReference type="Pfam" id="PF00892"/>
    </source>
</evidence>
<feature type="transmembrane region" description="Helical" evidence="3">
    <location>
        <begin position="456"/>
        <end position="477"/>
    </location>
</feature>
<evidence type="ECO:0000256" key="3">
    <source>
        <dbReference type="SAM" id="Phobius"/>
    </source>
</evidence>
<dbReference type="PANTHER" id="PTHR22911">
    <property type="entry name" value="ACYL-MALONYL CONDENSING ENZYME-RELATED"/>
    <property type="match status" value="1"/>
</dbReference>
<dbReference type="GO" id="GO:0016020">
    <property type="term" value="C:membrane"/>
    <property type="evidence" value="ECO:0007669"/>
    <property type="project" value="InterPro"/>
</dbReference>
<name>A0A6M8BN50_9CYAN</name>
<keyword evidence="3" id="KW-0812">Transmembrane</keyword>
<feature type="transmembrane region" description="Helical" evidence="3">
    <location>
        <begin position="340"/>
        <end position="361"/>
    </location>
</feature>
<evidence type="ECO:0000256" key="2">
    <source>
        <dbReference type="SAM" id="MobiDB-lite"/>
    </source>
</evidence>
<dbReference type="InterPro" id="IPR000620">
    <property type="entry name" value="EamA_dom"/>
</dbReference>
<evidence type="ECO:0000313" key="6">
    <source>
        <dbReference type="Proteomes" id="UP000505210"/>
    </source>
</evidence>
<feature type="transmembrane region" description="Helical" evidence="3">
    <location>
        <begin position="519"/>
        <end position="536"/>
    </location>
</feature>
<dbReference type="PANTHER" id="PTHR22911:SF137">
    <property type="entry name" value="SOLUTE CARRIER FAMILY 35 MEMBER G2-RELATED"/>
    <property type="match status" value="1"/>
</dbReference>
<reference evidence="5 6" key="1">
    <citation type="submission" date="2020-05" db="EMBL/GenBank/DDBJ databases">
        <title>Complete genome sequence of of a novel Thermoleptolyngbya strain isolated from hot springs of Ganzi, Sichuan China.</title>
        <authorList>
            <person name="Tang J."/>
            <person name="Daroch M."/>
            <person name="Li L."/>
            <person name="Waleron K."/>
            <person name="Waleron M."/>
            <person name="Waleron M."/>
        </authorList>
    </citation>
    <scope>NUCLEOTIDE SEQUENCE [LARGE SCALE GENOMIC DNA]</scope>
    <source>
        <strain evidence="5 6">PKUAC-SCTA183</strain>
    </source>
</reference>
<feature type="transmembrane region" description="Helical" evidence="3">
    <location>
        <begin position="130"/>
        <end position="155"/>
    </location>
</feature>
<evidence type="ECO:0000313" key="5">
    <source>
        <dbReference type="EMBL" id="QKD85121.1"/>
    </source>
</evidence>
<evidence type="ECO:0000256" key="1">
    <source>
        <dbReference type="ARBA" id="ARBA00007362"/>
    </source>
</evidence>
<feature type="transmembrane region" description="Helical" evidence="3">
    <location>
        <begin position="398"/>
        <end position="415"/>
    </location>
</feature>
<keyword evidence="6" id="KW-1185">Reference proteome</keyword>
<dbReference type="KEGG" id="theu:HPC62_21860"/>
<feature type="transmembrane region" description="Helical" evidence="3">
    <location>
        <begin position="161"/>
        <end position="182"/>
    </location>
</feature>